<keyword evidence="3" id="KW-1185">Reference proteome</keyword>
<gene>
    <name evidence="2" type="ORF">NTEN_LOCUS2053</name>
</gene>
<feature type="region of interest" description="Disordered" evidence="1">
    <location>
        <begin position="101"/>
        <end position="149"/>
    </location>
</feature>
<dbReference type="AlphaFoldDB" id="A0A6H5FZH4"/>
<name>A0A6H5FZH4_9HEMI</name>
<evidence type="ECO:0000313" key="2">
    <source>
        <dbReference type="EMBL" id="CAA9995262.1"/>
    </source>
</evidence>
<evidence type="ECO:0000313" key="3">
    <source>
        <dbReference type="Proteomes" id="UP000479000"/>
    </source>
</evidence>
<dbReference type="Proteomes" id="UP000479000">
    <property type="component" value="Unassembled WGS sequence"/>
</dbReference>
<reference evidence="2 3" key="1">
    <citation type="submission" date="2020-02" db="EMBL/GenBank/DDBJ databases">
        <authorList>
            <person name="Ferguson B K."/>
        </authorList>
    </citation>
    <scope>NUCLEOTIDE SEQUENCE [LARGE SCALE GENOMIC DNA]</scope>
</reference>
<dbReference type="EMBL" id="CADCXU010003253">
    <property type="protein sequence ID" value="CAA9995262.1"/>
    <property type="molecule type" value="Genomic_DNA"/>
</dbReference>
<protein>
    <submittedName>
        <fullName evidence="2">Uncharacterized protein</fullName>
    </submittedName>
</protein>
<evidence type="ECO:0000256" key="1">
    <source>
        <dbReference type="SAM" id="MobiDB-lite"/>
    </source>
</evidence>
<proteinExistence type="predicted"/>
<organism evidence="2 3">
    <name type="scientific">Nesidiocoris tenuis</name>
    <dbReference type="NCBI Taxonomy" id="355587"/>
    <lineage>
        <taxon>Eukaryota</taxon>
        <taxon>Metazoa</taxon>
        <taxon>Ecdysozoa</taxon>
        <taxon>Arthropoda</taxon>
        <taxon>Hexapoda</taxon>
        <taxon>Insecta</taxon>
        <taxon>Pterygota</taxon>
        <taxon>Neoptera</taxon>
        <taxon>Paraneoptera</taxon>
        <taxon>Hemiptera</taxon>
        <taxon>Heteroptera</taxon>
        <taxon>Panheteroptera</taxon>
        <taxon>Cimicomorpha</taxon>
        <taxon>Miridae</taxon>
        <taxon>Dicyphina</taxon>
        <taxon>Nesidiocoris</taxon>
    </lineage>
</organism>
<sequence length="149" mass="16944">MAQRGDGPILIRGLPLFQVLPDALDQQAGHGVHGSRDVRVEHVPAEMLGLLPGRGLLQETVRGRTRRRRRISGNPSFSIEFLVNSRVDSPARPRIALGVRKKKMPPAKQLPPPLLENPVSNRRPHKHDFEEHKFHLVPHDRREKIQTEK</sequence>
<feature type="compositionally biased region" description="Basic and acidic residues" evidence="1">
    <location>
        <begin position="127"/>
        <end position="149"/>
    </location>
</feature>
<accession>A0A6H5FZH4</accession>